<dbReference type="Pfam" id="PF11327">
    <property type="entry name" value="Egh16-like"/>
    <property type="match status" value="1"/>
</dbReference>
<feature type="region of interest" description="Disordered" evidence="1">
    <location>
        <begin position="36"/>
        <end position="60"/>
    </location>
</feature>
<evidence type="ECO:0000313" key="4">
    <source>
        <dbReference type="Proteomes" id="UP000286134"/>
    </source>
</evidence>
<accession>A0A420HX36</accession>
<dbReference type="OrthoDB" id="5418436at2759"/>
<proteinExistence type="predicted"/>
<dbReference type="InterPro" id="IPR021476">
    <property type="entry name" value="Egh16-like"/>
</dbReference>
<dbReference type="EMBL" id="MCFK01003687">
    <property type="protein sequence ID" value="RKF62013.1"/>
    <property type="molecule type" value="Genomic_DNA"/>
</dbReference>
<name>A0A420HX36_9PEZI</name>
<dbReference type="PANTHER" id="PTHR34618:SF4">
    <property type="entry name" value="CAS1"/>
    <property type="match status" value="1"/>
</dbReference>
<feature type="signal peptide" evidence="2">
    <location>
        <begin position="1"/>
        <end position="18"/>
    </location>
</feature>
<dbReference type="PANTHER" id="PTHR34618">
    <property type="entry name" value="SURFACE PROTEIN MAS1, PUTATIVE-RELATED"/>
    <property type="match status" value="1"/>
</dbReference>
<dbReference type="Proteomes" id="UP000286134">
    <property type="component" value="Unassembled WGS sequence"/>
</dbReference>
<evidence type="ECO:0000313" key="3">
    <source>
        <dbReference type="EMBL" id="RKF62013.1"/>
    </source>
</evidence>
<feature type="compositionally biased region" description="Polar residues" evidence="1">
    <location>
        <begin position="50"/>
        <end position="60"/>
    </location>
</feature>
<organism evidence="3 4">
    <name type="scientific">Erysiphe neolycopersici</name>
    <dbReference type="NCBI Taxonomy" id="212602"/>
    <lineage>
        <taxon>Eukaryota</taxon>
        <taxon>Fungi</taxon>
        <taxon>Dikarya</taxon>
        <taxon>Ascomycota</taxon>
        <taxon>Pezizomycotina</taxon>
        <taxon>Leotiomycetes</taxon>
        <taxon>Erysiphales</taxon>
        <taxon>Erysiphaceae</taxon>
        <taxon>Erysiphe</taxon>
    </lineage>
</organism>
<feature type="compositionally biased region" description="Low complexity" evidence="1">
    <location>
        <begin position="202"/>
        <end position="214"/>
    </location>
</feature>
<evidence type="ECO:0000256" key="1">
    <source>
        <dbReference type="SAM" id="MobiDB-lite"/>
    </source>
</evidence>
<evidence type="ECO:0000256" key="2">
    <source>
        <dbReference type="SAM" id="SignalP"/>
    </source>
</evidence>
<gene>
    <name evidence="3" type="ORF">OnM2_036056</name>
</gene>
<comment type="caution">
    <text evidence="3">The sequence shown here is derived from an EMBL/GenBank/DDBJ whole genome shotgun (WGS) entry which is preliminary data.</text>
</comment>
<keyword evidence="2" id="KW-0732">Signal</keyword>
<dbReference type="AlphaFoldDB" id="A0A420HX36"/>
<feature type="chain" id="PRO_5019200420" evidence="2">
    <location>
        <begin position="19"/>
        <end position="233"/>
    </location>
</feature>
<protein>
    <submittedName>
        <fullName evidence="3">Putative eka-like protein</fullName>
    </submittedName>
</protein>
<feature type="region of interest" description="Disordered" evidence="1">
    <location>
        <begin position="202"/>
        <end position="222"/>
    </location>
</feature>
<sequence>MLFKSFCFALATAQLIAGHGVIIKAVGDLGGNGTALGVDGSTPRDGTKKNPFQSDSTRFKNNNADACGETLIGGPNEPAKQMEKVVSESSGMPMISAGGMVMMTLHQVNGDGAGPYNCMIDSSGTGTGGWEKMEVVTNVPGKNSRSQAKATDFPLTAKVAADQKCTGSMAGMSNICMVRCNNAANAGPFGGCVPVTMPNRGTNSTTTASSTANSKGPQPTGSVVKVARDNIFV</sequence>
<reference evidence="3 4" key="1">
    <citation type="journal article" date="2018" name="BMC Genomics">
        <title>Comparative genome analyses reveal sequence features reflecting distinct modes of host-adaptation between dicot and monocot powdery mildew.</title>
        <authorList>
            <person name="Wu Y."/>
            <person name="Ma X."/>
            <person name="Pan Z."/>
            <person name="Kale S.D."/>
            <person name="Song Y."/>
            <person name="King H."/>
            <person name="Zhang Q."/>
            <person name="Presley C."/>
            <person name="Deng X."/>
            <person name="Wei C.I."/>
            <person name="Xiao S."/>
        </authorList>
    </citation>
    <scope>NUCLEOTIDE SEQUENCE [LARGE SCALE GENOMIC DNA]</scope>
    <source>
        <strain evidence="3">UMSG2</strain>
    </source>
</reference>
<keyword evidence="4" id="KW-1185">Reference proteome</keyword>
<dbReference type="STRING" id="212602.A0A420HX36"/>